<evidence type="ECO:0000313" key="2">
    <source>
        <dbReference type="EMBL" id="KAG5657977.1"/>
    </source>
</evidence>
<evidence type="ECO:0000256" key="1">
    <source>
        <dbReference type="ARBA" id="ARBA00005254"/>
    </source>
</evidence>
<dbReference type="InterPro" id="IPR001753">
    <property type="entry name" value="Enoyl-CoA_hydra/iso"/>
</dbReference>
<organism evidence="2 3">
    <name type="scientific">Fusarium avenaceum</name>
    <dbReference type="NCBI Taxonomy" id="40199"/>
    <lineage>
        <taxon>Eukaryota</taxon>
        <taxon>Fungi</taxon>
        <taxon>Dikarya</taxon>
        <taxon>Ascomycota</taxon>
        <taxon>Pezizomycotina</taxon>
        <taxon>Sordariomycetes</taxon>
        <taxon>Hypocreomycetidae</taxon>
        <taxon>Hypocreales</taxon>
        <taxon>Nectriaceae</taxon>
        <taxon>Fusarium</taxon>
        <taxon>Fusarium tricinctum species complex</taxon>
    </lineage>
</organism>
<reference evidence="2" key="1">
    <citation type="submission" date="2021-04" db="EMBL/GenBank/DDBJ databases">
        <title>Draft genome of Fusarium avenaceum strain F156N33, isolated from an atmospheric sample in Virginia.</title>
        <authorList>
            <person name="Yang S."/>
            <person name="Vinatzer B.A."/>
            <person name="Coleman J."/>
        </authorList>
    </citation>
    <scope>NUCLEOTIDE SEQUENCE</scope>
    <source>
        <strain evidence="2">F156N33</strain>
    </source>
</reference>
<dbReference type="Proteomes" id="UP000782241">
    <property type="component" value="Unassembled WGS sequence"/>
</dbReference>
<dbReference type="AlphaFoldDB" id="A0A9P7GVW0"/>
<gene>
    <name evidence="2" type="ORF">KAF25_006928</name>
</gene>
<dbReference type="SUPFAM" id="SSF52096">
    <property type="entry name" value="ClpP/crotonase"/>
    <property type="match status" value="1"/>
</dbReference>
<evidence type="ECO:0008006" key="4">
    <source>
        <dbReference type="Google" id="ProtNLM"/>
    </source>
</evidence>
<name>A0A9P7GVW0_9HYPO</name>
<dbReference type="CDD" id="cd06558">
    <property type="entry name" value="crotonase-like"/>
    <property type="match status" value="1"/>
</dbReference>
<proteinExistence type="inferred from homology"/>
<comment type="similarity">
    <text evidence="1">Belongs to the enoyl-CoA hydratase/isomerase family.</text>
</comment>
<evidence type="ECO:0000313" key="3">
    <source>
        <dbReference type="Proteomes" id="UP000782241"/>
    </source>
</evidence>
<protein>
    <recommendedName>
        <fullName evidence="4">Enoyl-CoA hydratase</fullName>
    </recommendedName>
</protein>
<sequence>MSLTIATPASYALLPFKDITVSHVPADSSTATKVLVVAFNRPEKHNAVTENLLTELETAYRVIDQDERVRAVVLTGTGKAFCAGADLQVGFTPLMAHKESEESISKYRDQGGRVALAMANCTKPTIVAINGPAAGFGFTITFPATIRVAWSGAKLSLPFARLGLTLESCSAFFLPRLIGLAKATHISTAGATYVASDPLVSSLFSKLLPTPQETVEYAVELATEIAENTSLTSTKLIRDLLLYSPNTPEETHVLDSKAFISVVGLKDNITGIKGVMEKKKPEFSGAFDRESIPFWPWWKSENSIAGLVNPEVTFTSSNGNRVDLSHRFDNARIFAFEYRTVTLKTSLPSIVRRVSLGPTFSSIIPVGGNTLRFGNTDMPPEKDTPEIEEGGVERPKLLKPVVPVADIGIGGLGWEAGSIDDGTGAVTFIFESLDEESEDDFS</sequence>
<keyword evidence="3" id="KW-1185">Reference proteome</keyword>
<dbReference type="PANTHER" id="PTHR43684:SF4">
    <property type="entry name" value="ENOYL-COA HYDRATASE_ISOMERASE FAMILY PROTEIN (AFU_ORTHOLOGUE AFUA_1G01890)"/>
    <property type="match status" value="1"/>
</dbReference>
<dbReference type="Pfam" id="PF00378">
    <property type="entry name" value="ECH_1"/>
    <property type="match status" value="1"/>
</dbReference>
<dbReference type="EMBL" id="JAGPUO010000015">
    <property type="protein sequence ID" value="KAG5657977.1"/>
    <property type="molecule type" value="Genomic_DNA"/>
</dbReference>
<comment type="caution">
    <text evidence="2">The sequence shown here is derived from an EMBL/GenBank/DDBJ whole genome shotgun (WGS) entry which is preliminary data.</text>
</comment>
<dbReference type="InterPro" id="IPR029045">
    <property type="entry name" value="ClpP/crotonase-like_dom_sf"/>
</dbReference>
<accession>A0A9P7GVW0</accession>
<dbReference type="InterPro" id="IPR051053">
    <property type="entry name" value="ECH/Chromodomain_protein"/>
</dbReference>
<dbReference type="PANTHER" id="PTHR43684">
    <property type="match status" value="1"/>
</dbReference>
<dbReference type="Gene3D" id="3.90.226.10">
    <property type="entry name" value="2-enoyl-CoA Hydratase, Chain A, domain 1"/>
    <property type="match status" value="1"/>
</dbReference>